<protein>
    <submittedName>
        <fullName evidence="2">Flagellar hook-associated protein FlgL</fullName>
    </submittedName>
</protein>
<evidence type="ECO:0000313" key="3">
    <source>
        <dbReference type="Proteomes" id="UP000533476"/>
    </source>
</evidence>
<dbReference type="NCBIfam" id="TIGR02550">
    <property type="entry name" value="flagell_flgL"/>
    <property type="match status" value="1"/>
</dbReference>
<dbReference type="GO" id="GO:0009424">
    <property type="term" value="C:bacterial-type flagellum hook"/>
    <property type="evidence" value="ECO:0007669"/>
    <property type="project" value="InterPro"/>
</dbReference>
<keyword evidence="2" id="KW-0282">Flagellum</keyword>
<evidence type="ECO:0000259" key="1">
    <source>
        <dbReference type="Pfam" id="PF00669"/>
    </source>
</evidence>
<sequence length="305" mass="32301">MNVTPMTIANSLLQNIQNQESQITQLQQEESTGQSFQVPSDNPIAAENTLGLNNTLSQLQGYTQSAQAAEGWINQTNGVLSSMISLWDQALQTATQAANSTNNPSDLNAMAETVKGLQQNFGELLNTQYEGSYIFSGYNDQTPPIGSTGATNPWPAGATDARTFGIDTNTNVTVNLTGWENVGQGGTSTAPVNYLLQAYQDLGTLSQDISSGPTAVKGMLKGLNQDLSNLTSAQALEGGRLARVKNTLTQLQNASSDLSQNIANTSGANMAQVTTQLAQEEDAYQAALQSGSKILSLSLLNYINP</sequence>
<dbReference type="SUPFAM" id="SSF64518">
    <property type="entry name" value="Phase 1 flagellin"/>
    <property type="match status" value="1"/>
</dbReference>
<dbReference type="EMBL" id="JABBVZ010000039">
    <property type="protein sequence ID" value="NMP23081.1"/>
    <property type="molecule type" value="Genomic_DNA"/>
</dbReference>
<organism evidence="2 3">
    <name type="scientific">Sulfobacillus harzensis</name>
    <dbReference type="NCBI Taxonomy" id="2729629"/>
    <lineage>
        <taxon>Bacteria</taxon>
        <taxon>Bacillati</taxon>
        <taxon>Bacillota</taxon>
        <taxon>Clostridia</taxon>
        <taxon>Eubacteriales</taxon>
        <taxon>Clostridiales Family XVII. Incertae Sedis</taxon>
        <taxon>Sulfobacillus</taxon>
    </lineage>
</organism>
<comment type="caution">
    <text evidence="2">The sequence shown here is derived from an EMBL/GenBank/DDBJ whole genome shotgun (WGS) entry which is preliminary data.</text>
</comment>
<dbReference type="AlphaFoldDB" id="A0A7Y0L5G4"/>
<dbReference type="InterPro" id="IPR001029">
    <property type="entry name" value="Flagellin_N"/>
</dbReference>
<feature type="domain" description="Flagellin N-terminal" evidence="1">
    <location>
        <begin position="7"/>
        <end position="139"/>
    </location>
</feature>
<dbReference type="PANTHER" id="PTHR42792:SF1">
    <property type="entry name" value="FLAGELLAR HOOK-ASSOCIATED PROTEIN 3"/>
    <property type="match status" value="1"/>
</dbReference>
<dbReference type="Proteomes" id="UP000533476">
    <property type="component" value="Unassembled WGS sequence"/>
</dbReference>
<dbReference type="RefSeq" id="WP_169100023.1">
    <property type="nucleotide sequence ID" value="NZ_JABBVZ010000039.1"/>
</dbReference>
<name>A0A7Y0L5G4_9FIRM</name>
<dbReference type="InterPro" id="IPR001492">
    <property type="entry name" value="Flagellin"/>
</dbReference>
<proteinExistence type="predicted"/>
<dbReference type="InterPro" id="IPR013384">
    <property type="entry name" value="Flagell_FlgL"/>
</dbReference>
<dbReference type="Gene3D" id="1.20.1330.10">
    <property type="entry name" value="f41 fragment of flagellin, N-terminal domain"/>
    <property type="match status" value="1"/>
</dbReference>
<dbReference type="PANTHER" id="PTHR42792">
    <property type="entry name" value="FLAGELLIN"/>
    <property type="match status" value="1"/>
</dbReference>
<evidence type="ECO:0000313" key="2">
    <source>
        <dbReference type="EMBL" id="NMP23081.1"/>
    </source>
</evidence>
<dbReference type="Pfam" id="PF00669">
    <property type="entry name" value="Flagellin_N"/>
    <property type="match status" value="1"/>
</dbReference>
<dbReference type="GO" id="GO:0071973">
    <property type="term" value="P:bacterial-type flagellum-dependent cell motility"/>
    <property type="evidence" value="ECO:0007669"/>
    <property type="project" value="InterPro"/>
</dbReference>
<reference evidence="2 3" key="1">
    <citation type="submission" date="2020-04" db="EMBL/GenBank/DDBJ databases">
        <authorList>
            <person name="Zhang R."/>
            <person name="Schippers A."/>
        </authorList>
    </citation>
    <scope>NUCLEOTIDE SEQUENCE [LARGE SCALE GENOMIC DNA]</scope>
    <source>
        <strain evidence="2 3">DSM 109850</strain>
    </source>
</reference>
<dbReference type="GO" id="GO:0005198">
    <property type="term" value="F:structural molecule activity"/>
    <property type="evidence" value="ECO:0007669"/>
    <property type="project" value="InterPro"/>
</dbReference>
<accession>A0A7Y0L5G4</accession>
<keyword evidence="3" id="KW-1185">Reference proteome</keyword>
<gene>
    <name evidence="2" type="primary">flgL</name>
    <name evidence="2" type="ORF">HIJ39_12080</name>
</gene>
<keyword evidence="2" id="KW-0966">Cell projection</keyword>
<keyword evidence="2" id="KW-0969">Cilium</keyword>